<keyword evidence="4" id="KW-0560">Oxidoreductase</keyword>
<keyword evidence="7" id="KW-0349">Heme</keyword>
<reference evidence="9" key="1">
    <citation type="submission" date="2023-08" db="EMBL/GenBank/DDBJ databases">
        <title>Black Yeasts Isolated from many extreme environments.</title>
        <authorList>
            <person name="Coleine C."/>
            <person name="Stajich J.E."/>
            <person name="Selbmann L."/>
        </authorList>
    </citation>
    <scope>NUCLEOTIDE SEQUENCE</scope>
    <source>
        <strain evidence="9">CCFEE 5401</strain>
    </source>
</reference>
<evidence type="ECO:0000256" key="1">
    <source>
        <dbReference type="ARBA" id="ARBA00001971"/>
    </source>
</evidence>
<organism evidence="9 10">
    <name type="scientific">Meristemomyces frigidus</name>
    <dbReference type="NCBI Taxonomy" id="1508187"/>
    <lineage>
        <taxon>Eukaryota</taxon>
        <taxon>Fungi</taxon>
        <taxon>Dikarya</taxon>
        <taxon>Ascomycota</taxon>
        <taxon>Pezizomycotina</taxon>
        <taxon>Dothideomycetes</taxon>
        <taxon>Dothideomycetidae</taxon>
        <taxon>Mycosphaerellales</taxon>
        <taxon>Teratosphaeriaceae</taxon>
        <taxon>Meristemomyces</taxon>
    </lineage>
</organism>
<dbReference type="Proteomes" id="UP001310890">
    <property type="component" value="Unassembled WGS sequence"/>
</dbReference>
<dbReference type="GO" id="GO:0004497">
    <property type="term" value="F:monooxygenase activity"/>
    <property type="evidence" value="ECO:0007669"/>
    <property type="project" value="UniProtKB-KW"/>
</dbReference>
<evidence type="ECO:0000256" key="3">
    <source>
        <dbReference type="ARBA" id="ARBA00022723"/>
    </source>
</evidence>
<protein>
    <recommendedName>
        <fullName evidence="11">Cytochrome P450</fullName>
    </recommendedName>
</protein>
<dbReference type="PANTHER" id="PTHR24305:SF157">
    <property type="entry name" value="N-ACETYLTRYPTOPHAN 6-HYDROXYLASE IVOC-RELATED"/>
    <property type="match status" value="1"/>
</dbReference>
<dbReference type="InterPro" id="IPR050121">
    <property type="entry name" value="Cytochrome_P450_monoxygenase"/>
</dbReference>
<evidence type="ECO:0000313" key="9">
    <source>
        <dbReference type="EMBL" id="KAK5115234.1"/>
    </source>
</evidence>
<keyword evidence="3 7" id="KW-0479">Metal-binding</keyword>
<evidence type="ECO:0000256" key="5">
    <source>
        <dbReference type="ARBA" id="ARBA00023004"/>
    </source>
</evidence>
<dbReference type="Gene3D" id="1.10.630.10">
    <property type="entry name" value="Cytochrome P450"/>
    <property type="match status" value="1"/>
</dbReference>
<feature type="binding site" description="axial binding residue" evidence="7">
    <location>
        <position position="449"/>
    </location>
    <ligand>
        <name>heme</name>
        <dbReference type="ChEBI" id="CHEBI:30413"/>
    </ligand>
    <ligandPart>
        <name>Fe</name>
        <dbReference type="ChEBI" id="CHEBI:18248"/>
    </ligandPart>
</feature>
<name>A0AAN7TG42_9PEZI</name>
<comment type="similarity">
    <text evidence="2">Belongs to the cytochrome P450 family.</text>
</comment>
<evidence type="ECO:0000313" key="10">
    <source>
        <dbReference type="Proteomes" id="UP001310890"/>
    </source>
</evidence>
<sequence>MAYSLGAYSITVALAGLVLLVTLLYGVVQRVCLSPLARFPGPKLAALTRAYQFYFDVLLQGQMPWELARLHAKYGPIVRIGPNELHVADADFYDILYASPPHRRDKDIFAIDGFGLADSVIATAGHDHHKLRRAALNPFFSTQAVARLEQSVVRPKIELFCRAFVEAYESGAVVDMESMTLALTQDVITEYAYSRSYDFLSQPERTQEWKGVLRGAAQSSMLFRYLPFLIRWLLDAPLWLISMLDPKLLGLFKVKSDLEIQVKDVLSTREHEGRTKQGHRTIFHDLLENDNLPASEKTLPRLVQEAQIIIAAGTTTTVHYLKSTVYFIIANKTIAERLRRELEEAIPDPKQLPPLHVLERLPYMSAVVKEGFRVNDGASTRLARISPDSDLEFAGKVIPRGTAVSMSTWIQHRNPVIFPEPEVFDPERWLGPHARELERDLVNFSTRNCLGINLAKSEIYLTLAAVFRRFELELFETERKRDVDMANDYFVPYARADSEGIRVLVKGMV</sequence>
<keyword evidence="6" id="KW-0503">Monooxygenase</keyword>
<proteinExistence type="inferred from homology"/>
<evidence type="ECO:0000256" key="8">
    <source>
        <dbReference type="SAM" id="Phobius"/>
    </source>
</evidence>
<dbReference type="GO" id="GO:0005506">
    <property type="term" value="F:iron ion binding"/>
    <property type="evidence" value="ECO:0007669"/>
    <property type="project" value="InterPro"/>
</dbReference>
<dbReference type="GO" id="GO:0020037">
    <property type="term" value="F:heme binding"/>
    <property type="evidence" value="ECO:0007669"/>
    <property type="project" value="InterPro"/>
</dbReference>
<evidence type="ECO:0000256" key="6">
    <source>
        <dbReference type="ARBA" id="ARBA00023033"/>
    </source>
</evidence>
<dbReference type="InterPro" id="IPR036396">
    <property type="entry name" value="Cyt_P450_sf"/>
</dbReference>
<dbReference type="CDD" id="cd11062">
    <property type="entry name" value="CYP58-like"/>
    <property type="match status" value="1"/>
</dbReference>
<dbReference type="AlphaFoldDB" id="A0AAN7TG42"/>
<dbReference type="Pfam" id="PF00067">
    <property type="entry name" value="p450"/>
    <property type="match status" value="1"/>
</dbReference>
<feature type="transmembrane region" description="Helical" evidence="8">
    <location>
        <begin position="6"/>
        <end position="28"/>
    </location>
</feature>
<keyword evidence="5 7" id="KW-0408">Iron</keyword>
<evidence type="ECO:0000256" key="2">
    <source>
        <dbReference type="ARBA" id="ARBA00010617"/>
    </source>
</evidence>
<dbReference type="EMBL" id="JAVRRL010000013">
    <property type="protein sequence ID" value="KAK5115234.1"/>
    <property type="molecule type" value="Genomic_DNA"/>
</dbReference>
<keyword evidence="8" id="KW-0812">Transmembrane</keyword>
<dbReference type="PANTHER" id="PTHR24305">
    <property type="entry name" value="CYTOCHROME P450"/>
    <property type="match status" value="1"/>
</dbReference>
<gene>
    <name evidence="9" type="ORF">LTR62_001434</name>
</gene>
<dbReference type="PRINTS" id="PR00463">
    <property type="entry name" value="EP450I"/>
</dbReference>
<keyword evidence="8" id="KW-1133">Transmembrane helix</keyword>
<accession>A0AAN7TG42</accession>
<evidence type="ECO:0008006" key="11">
    <source>
        <dbReference type="Google" id="ProtNLM"/>
    </source>
</evidence>
<dbReference type="SUPFAM" id="SSF48264">
    <property type="entry name" value="Cytochrome P450"/>
    <property type="match status" value="1"/>
</dbReference>
<dbReference type="InterPro" id="IPR002401">
    <property type="entry name" value="Cyt_P450_E_grp-I"/>
</dbReference>
<dbReference type="GO" id="GO:0016705">
    <property type="term" value="F:oxidoreductase activity, acting on paired donors, with incorporation or reduction of molecular oxygen"/>
    <property type="evidence" value="ECO:0007669"/>
    <property type="project" value="InterPro"/>
</dbReference>
<dbReference type="InterPro" id="IPR001128">
    <property type="entry name" value="Cyt_P450"/>
</dbReference>
<keyword evidence="8" id="KW-0472">Membrane</keyword>
<comment type="caution">
    <text evidence="9">The sequence shown here is derived from an EMBL/GenBank/DDBJ whole genome shotgun (WGS) entry which is preliminary data.</text>
</comment>
<evidence type="ECO:0000256" key="7">
    <source>
        <dbReference type="PIRSR" id="PIRSR602401-1"/>
    </source>
</evidence>
<evidence type="ECO:0000256" key="4">
    <source>
        <dbReference type="ARBA" id="ARBA00023002"/>
    </source>
</evidence>
<comment type="cofactor">
    <cofactor evidence="1 7">
        <name>heme</name>
        <dbReference type="ChEBI" id="CHEBI:30413"/>
    </cofactor>
</comment>